<dbReference type="SUPFAM" id="SSF52172">
    <property type="entry name" value="CheY-like"/>
    <property type="match status" value="1"/>
</dbReference>
<proteinExistence type="inferred from homology"/>
<dbReference type="PANTHER" id="PTHR37164:SF1">
    <property type="entry name" value="BACTERIOHEMERYTHRIN"/>
    <property type="match status" value="1"/>
</dbReference>
<dbReference type="CDD" id="cd12107">
    <property type="entry name" value="Hemerythrin"/>
    <property type="match status" value="1"/>
</dbReference>
<dbReference type="KEGG" id="tact:SG35_017850"/>
<dbReference type="GO" id="GO:0046872">
    <property type="term" value="F:metal ion binding"/>
    <property type="evidence" value="ECO:0007669"/>
    <property type="project" value="UniProtKB-KW"/>
</dbReference>
<keyword evidence="4" id="KW-0408">Iron</keyword>
<dbReference type="NCBIfam" id="TIGR02481">
    <property type="entry name" value="hemeryth_dom"/>
    <property type="match status" value="1"/>
</dbReference>
<dbReference type="Proteomes" id="UP000032568">
    <property type="component" value="Chromosome"/>
</dbReference>
<dbReference type="PROSITE" id="PS00550">
    <property type="entry name" value="HEMERYTHRINS"/>
    <property type="match status" value="1"/>
</dbReference>
<dbReference type="InterPro" id="IPR001789">
    <property type="entry name" value="Sig_transdc_resp-reg_receiver"/>
</dbReference>
<gene>
    <name evidence="7" type="ORF">SG35_017850</name>
</gene>
<evidence type="ECO:0000313" key="8">
    <source>
        <dbReference type="Proteomes" id="UP000032568"/>
    </source>
</evidence>
<dbReference type="PANTHER" id="PTHR37164">
    <property type="entry name" value="BACTERIOHEMERYTHRIN"/>
    <property type="match status" value="1"/>
</dbReference>
<evidence type="ECO:0000256" key="3">
    <source>
        <dbReference type="ARBA" id="ARBA00022723"/>
    </source>
</evidence>
<reference evidence="7 8" key="2">
    <citation type="journal article" date="2022" name="Mar. Drugs">
        <title>Bioassay-Guided Fractionation Leads to the Detection of Cholic Acid Generated by the Rare Thalassomonas sp.</title>
        <authorList>
            <person name="Pheiffer F."/>
            <person name="Schneider Y.K."/>
            <person name="Hansen E.H."/>
            <person name="Andersen J.H."/>
            <person name="Isaksson J."/>
            <person name="Busche T."/>
            <person name="R C."/>
            <person name="Kalinowski J."/>
            <person name="Zyl L.V."/>
            <person name="Trindade M."/>
        </authorList>
    </citation>
    <scope>NUCLEOTIDE SEQUENCE [LARGE SCALE GENOMIC DNA]</scope>
    <source>
        <strain evidence="7 8">A5K-106</strain>
    </source>
</reference>
<comment type="similarity">
    <text evidence="1">Belongs to the hemerythrin family.</text>
</comment>
<feature type="domain" description="Response regulatory" evidence="6">
    <location>
        <begin position="274"/>
        <end position="388"/>
    </location>
</feature>
<evidence type="ECO:0000256" key="4">
    <source>
        <dbReference type="ARBA" id="ARBA00023004"/>
    </source>
</evidence>
<keyword evidence="8" id="KW-1185">Reference proteome</keyword>
<dbReference type="SUPFAM" id="SSF47188">
    <property type="entry name" value="Hemerythrin-like"/>
    <property type="match status" value="1"/>
</dbReference>
<evidence type="ECO:0000313" key="7">
    <source>
        <dbReference type="EMBL" id="WDD97197.1"/>
    </source>
</evidence>
<keyword evidence="2" id="KW-0561">Oxygen transport</keyword>
<dbReference type="Gene3D" id="3.40.50.2300">
    <property type="match status" value="1"/>
</dbReference>
<dbReference type="InterPro" id="IPR016131">
    <property type="entry name" value="Haemerythrin_Fe_BS"/>
</dbReference>
<dbReference type="AlphaFoldDB" id="A0AAE9YKY6"/>
<keyword evidence="2" id="KW-0813">Transport</keyword>
<evidence type="ECO:0000259" key="6">
    <source>
        <dbReference type="PROSITE" id="PS50110"/>
    </source>
</evidence>
<sequence>MAVRRNHCHNPDVVILYQESEVIHEAIKRIQDLDINIHSMKISDSCTDDLIVLEPKVILLSCNNVSNSIKFYVEFLESHARDIAPHIAVLLIRNRESPRAFIACENGLFDNYAIINPLNEPYRLKLVLQQALKLVESKQNSSVNDLIAEGEEELASCIEHGVSLKKSFRQQLDICESKIFTSAREQLDNDEIHLLFQQIVETAMSELNENISFQMQNVLDQLLDVEKLNQSIAAKVTPLGADIPQKIENYLHGKSKLPERNAEPEQAKKRKRYRLLIAEHSSLMVQVLKDIFEKTEFDFAVASNGIDALQQFVSFSPDIMLLAYGLPKLDGIEVTERIRASGSKLPIIAFSHNKDKVLIKKWVLLGINAYIVKPSSQGVIYKTVRAEVNKIKETLKKQDNSPIEEIEWRPEYSVGNKSMDEQHKKLFLLINEFFHSENKEDVARVFEQLGLYVQYHFREEEKLLAEMHYPRLVEHSKHHKALIKKFIRLKAKLDDYDIELHHKIAIFMYNWLARHILQSDMDYKLFAMNKLHQSKAVMDFSI</sequence>
<dbReference type="Pfam" id="PF00072">
    <property type="entry name" value="Response_reg"/>
    <property type="match status" value="1"/>
</dbReference>
<name>A0AAE9YKY6_9GAMM</name>
<organism evidence="7 8">
    <name type="scientific">Thalassomonas actiniarum</name>
    <dbReference type="NCBI Taxonomy" id="485447"/>
    <lineage>
        <taxon>Bacteria</taxon>
        <taxon>Pseudomonadati</taxon>
        <taxon>Pseudomonadota</taxon>
        <taxon>Gammaproteobacteria</taxon>
        <taxon>Alteromonadales</taxon>
        <taxon>Colwelliaceae</taxon>
        <taxon>Thalassomonas</taxon>
    </lineage>
</organism>
<dbReference type="InterPro" id="IPR012827">
    <property type="entry name" value="Hemerythrin_metal-bd"/>
</dbReference>
<comment type="caution">
    <text evidence="5">Lacks conserved residue(s) required for the propagation of feature annotation.</text>
</comment>
<dbReference type="InterPro" id="IPR050669">
    <property type="entry name" value="Hemerythrin"/>
</dbReference>
<dbReference type="GO" id="GO:0000160">
    <property type="term" value="P:phosphorelay signal transduction system"/>
    <property type="evidence" value="ECO:0007669"/>
    <property type="project" value="InterPro"/>
</dbReference>
<dbReference type="InterPro" id="IPR011006">
    <property type="entry name" value="CheY-like_superfamily"/>
</dbReference>
<dbReference type="Pfam" id="PF01814">
    <property type="entry name" value="Hemerythrin"/>
    <property type="match status" value="1"/>
</dbReference>
<dbReference type="CDD" id="cd00156">
    <property type="entry name" value="REC"/>
    <property type="match status" value="1"/>
</dbReference>
<dbReference type="InterPro" id="IPR012312">
    <property type="entry name" value="Hemerythrin-like"/>
</dbReference>
<evidence type="ECO:0000256" key="2">
    <source>
        <dbReference type="ARBA" id="ARBA00022621"/>
    </source>
</evidence>
<reference evidence="7 8" key="1">
    <citation type="journal article" date="2015" name="Genome Announc.">
        <title>Draft Genome Sequences of Marine Isolates of Thalassomonas viridans and Thalassomonas actiniarum.</title>
        <authorList>
            <person name="Olonade I."/>
            <person name="van Zyl L.J."/>
            <person name="Trindade M."/>
        </authorList>
    </citation>
    <scope>NUCLEOTIDE SEQUENCE [LARGE SCALE GENOMIC DNA]</scope>
    <source>
        <strain evidence="7 8">A5K-106</strain>
    </source>
</reference>
<dbReference type="RefSeq" id="WP_044833928.1">
    <property type="nucleotide sequence ID" value="NZ_CP059735.1"/>
</dbReference>
<dbReference type="InterPro" id="IPR035938">
    <property type="entry name" value="Hemerythrin-like_sf"/>
</dbReference>
<dbReference type="Gene3D" id="1.20.120.50">
    <property type="entry name" value="Hemerythrin-like"/>
    <property type="match status" value="1"/>
</dbReference>
<accession>A0AAE9YKY6</accession>
<dbReference type="EMBL" id="CP059735">
    <property type="protein sequence ID" value="WDD97197.1"/>
    <property type="molecule type" value="Genomic_DNA"/>
</dbReference>
<evidence type="ECO:0000256" key="5">
    <source>
        <dbReference type="PROSITE-ProRule" id="PRU00169"/>
    </source>
</evidence>
<keyword evidence="3" id="KW-0479">Metal-binding</keyword>
<dbReference type="PROSITE" id="PS50110">
    <property type="entry name" value="RESPONSE_REGULATORY"/>
    <property type="match status" value="1"/>
</dbReference>
<evidence type="ECO:0000256" key="1">
    <source>
        <dbReference type="ARBA" id="ARBA00010587"/>
    </source>
</evidence>
<protein>
    <submittedName>
        <fullName evidence="7">Bacteriohemerythrin</fullName>
    </submittedName>
</protein>
<dbReference type="SMART" id="SM00448">
    <property type="entry name" value="REC"/>
    <property type="match status" value="1"/>
</dbReference>
<dbReference type="NCBIfam" id="NF033749">
    <property type="entry name" value="bact_hemeryth"/>
    <property type="match status" value="1"/>
</dbReference>
<dbReference type="GO" id="GO:0005344">
    <property type="term" value="F:oxygen carrier activity"/>
    <property type="evidence" value="ECO:0007669"/>
    <property type="project" value="UniProtKB-KW"/>
</dbReference>